<dbReference type="Proteomes" id="UP000003287">
    <property type="component" value="Unassembled WGS sequence"/>
</dbReference>
<evidence type="ECO:0000313" key="2">
    <source>
        <dbReference type="Proteomes" id="UP000003287"/>
    </source>
</evidence>
<name>F9P4H2_STRCV</name>
<sequence length="39" mass="4716">MQMLVEWIQQNKKLELFHSLDTFLILLYQKLSKIPPTKV</sequence>
<organism evidence="1 2">
    <name type="scientific">Streptococcus constellatus subsp. pharyngis SK1060 = CCUG 46377</name>
    <dbReference type="NCBI Taxonomy" id="1035184"/>
    <lineage>
        <taxon>Bacteria</taxon>
        <taxon>Bacillati</taxon>
        <taxon>Bacillota</taxon>
        <taxon>Bacilli</taxon>
        <taxon>Lactobacillales</taxon>
        <taxon>Streptococcaceae</taxon>
        <taxon>Streptococcus</taxon>
        <taxon>Streptococcus anginosus group</taxon>
    </lineage>
</organism>
<protein>
    <submittedName>
        <fullName evidence="1">Uncharacterized protein</fullName>
    </submittedName>
</protein>
<dbReference type="EMBL" id="AFUP01000001">
    <property type="protein sequence ID" value="EGV10833.1"/>
    <property type="molecule type" value="Genomic_DNA"/>
</dbReference>
<accession>F9P4H2</accession>
<gene>
    <name evidence="1" type="ORF">HMPREF1042_0369</name>
</gene>
<evidence type="ECO:0000313" key="1">
    <source>
        <dbReference type="EMBL" id="EGV10833.1"/>
    </source>
</evidence>
<proteinExistence type="predicted"/>
<reference evidence="1 2" key="1">
    <citation type="submission" date="2011-06" db="EMBL/GenBank/DDBJ databases">
        <authorList>
            <person name="Harkins D.M."/>
            <person name="Madupu R."/>
            <person name="Durkin A.S."/>
            <person name="Torralba M."/>
            <person name="Methe B."/>
            <person name="Sutton G.G."/>
            <person name="Nelson K.E."/>
        </authorList>
    </citation>
    <scope>NUCLEOTIDE SEQUENCE [LARGE SCALE GENOMIC DNA]</scope>
    <source>
        <strain evidence="1 2">SK1060</strain>
    </source>
</reference>
<dbReference type="AlphaFoldDB" id="F9P4H2"/>